<dbReference type="OrthoDB" id="3981028at2759"/>
<proteinExistence type="predicted"/>
<evidence type="ECO:0000256" key="1">
    <source>
        <dbReference type="SAM" id="MobiDB-lite"/>
    </source>
</evidence>
<feature type="compositionally biased region" description="Low complexity" evidence="1">
    <location>
        <begin position="317"/>
        <end position="328"/>
    </location>
</feature>
<keyword evidence="2" id="KW-0472">Membrane</keyword>
<evidence type="ECO:0000256" key="2">
    <source>
        <dbReference type="SAM" id="Phobius"/>
    </source>
</evidence>
<keyword evidence="2" id="KW-1133">Transmembrane helix</keyword>
<feature type="region of interest" description="Disordered" evidence="1">
    <location>
        <begin position="258"/>
        <end position="342"/>
    </location>
</feature>
<feature type="region of interest" description="Disordered" evidence="1">
    <location>
        <begin position="1"/>
        <end position="23"/>
    </location>
</feature>
<feature type="transmembrane region" description="Helical" evidence="2">
    <location>
        <begin position="408"/>
        <end position="428"/>
    </location>
</feature>
<reference evidence="3 4" key="1">
    <citation type="journal article" date="2019" name="New Phytol.">
        <title>Comparative genomics reveals unique wood-decay strategies and fruiting body development in the Schizophyllaceae.</title>
        <authorList>
            <person name="Almasi E."/>
            <person name="Sahu N."/>
            <person name="Krizsan K."/>
            <person name="Balint B."/>
            <person name="Kovacs G.M."/>
            <person name="Kiss B."/>
            <person name="Cseklye J."/>
            <person name="Drula E."/>
            <person name="Henrissat B."/>
            <person name="Nagy I."/>
            <person name="Chovatia M."/>
            <person name="Adam C."/>
            <person name="LaButti K."/>
            <person name="Lipzen A."/>
            <person name="Riley R."/>
            <person name="Grigoriev I.V."/>
            <person name="Nagy L.G."/>
        </authorList>
    </citation>
    <scope>NUCLEOTIDE SEQUENCE [LARGE SCALE GENOMIC DNA]</scope>
    <source>
        <strain evidence="3 4">NL-1724</strain>
    </source>
</reference>
<evidence type="ECO:0000313" key="3">
    <source>
        <dbReference type="EMBL" id="TRM64381.1"/>
    </source>
</evidence>
<name>A0A550CHV2_9AGAR</name>
<dbReference type="EMBL" id="VDMD01000007">
    <property type="protein sequence ID" value="TRM64381.1"/>
    <property type="molecule type" value="Genomic_DNA"/>
</dbReference>
<gene>
    <name evidence="3" type="ORF">BD626DRAFT_430083</name>
</gene>
<accession>A0A550CHV2</accession>
<feature type="compositionally biased region" description="Pro residues" evidence="1">
    <location>
        <begin position="261"/>
        <end position="277"/>
    </location>
</feature>
<keyword evidence="2" id="KW-0812">Transmembrane</keyword>
<evidence type="ECO:0000313" key="4">
    <source>
        <dbReference type="Proteomes" id="UP000320762"/>
    </source>
</evidence>
<dbReference type="AlphaFoldDB" id="A0A550CHV2"/>
<sequence length="490" mass="51550">MPSATQTVVVASAPSHSKGKMSLVSPPAALATKIPATTAAPTAVSEPGSSTEASLRGLYSRAARAFLQRDIPLAHSLLDAAFAMLSPPGPASPPALQAQRKKWDILRITLETTVRATASPSPHLPEELRELCVLPPQAAVSAMHRRSLALFTPTTAAAPDAAFLPSQVLATLAYSSLKLSCADVGRAMVEEWLARRGESHDDEAEDGYAKTIELYVLQLLPVLAEWDYAAEFLAYEHELPPHTRQHLAQALAALRAASVPAPSPQPPSALKPPPDPASPRAYSPAPSSSSSSSSLSTTSTHTVVPARGRGVLARMTPARQRSPSAASSTGTARPPKSTLARPVIERVRPGMDRDRSTSSRRLPHERLALARANASSANVDRVSPPTANATPLEVVRAYLAPYFASPRAASAFTFAVLFVLVPVLSFMLRRRTRARLAATAAAGSSAAGAADLVRRRLQEGSGGGGMLTRAWGEVSRAVLDTVRMAGSGLV</sequence>
<dbReference type="STRING" id="97359.A0A550CHV2"/>
<comment type="caution">
    <text evidence="3">The sequence shown here is derived from an EMBL/GenBank/DDBJ whole genome shotgun (WGS) entry which is preliminary data.</text>
</comment>
<protein>
    <submittedName>
        <fullName evidence="3">Uncharacterized protein</fullName>
    </submittedName>
</protein>
<organism evidence="3 4">
    <name type="scientific">Schizophyllum amplum</name>
    <dbReference type="NCBI Taxonomy" id="97359"/>
    <lineage>
        <taxon>Eukaryota</taxon>
        <taxon>Fungi</taxon>
        <taxon>Dikarya</taxon>
        <taxon>Basidiomycota</taxon>
        <taxon>Agaricomycotina</taxon>
        <taxon>Agaricomycetes</taxon>
        <taxon>Agaricomycetidae</taxon>
        <taxon>Agaricales</taxon>
        <taxon>Schizophyllaceae</taxon>
        <taxon>Schizophyllum</taxon>
    </lineage>
</organism>
<feature type="compositionally biased region" description="Low complexity" evidence="1">
    <location>
        <begin position="278"/>
        <end position="294"/>
    </location>
</feature>
<dbReference type="Proteomes" id="UP000320762">
    <property type="component" value="Unassembled WGS sequence"/>
</dbReference>
<keyword evidence="4" id="KW-1185">Reference proteome</keyword>